<protein>
    <submittedName>
        <fullName evidence="2">Uncharacterized protein</fullName>
    </submittedName>
</protein>
<accession>A0A9P5CG77</accession>
<reference evidence="2 3" key="1">
    <citation type="submission" date="2018-06" db="EMBL/GenBank/DDBJ databases">
        <title>Genome analysis of cellulolytic fungus Trichoderma lentiforme CFAM-422.</title>
        <authorList>
            <person name="Steindorff A.S."/>
            <person name="Formighieri E.F."/>
            <person name="Midorikawa G.E.O."/>
            <person name="Tamietti M.S."/>
            <person name="Ramos E.Z."/>
            <person name="Silva A.S."/>
            <person name="Bon E.P.S."/>
            <person name="Mendes T.D."/>
            <person name="Damaso M.C.T."/>
            <person name="Favaro L.C.L."/>
        </authorList>
    </citation>
    <scope>NUCLEOTIDE SEQUENCE [LARGE SCALE GENOMIC DNA]</scope>
    <source>
        <strain evidence="2 3">CFAM-422</strain>
    </source>
</reference>
<feature type="compositionally biased region" description="Low complexity" evidence="1">
    <location>
        <begin position="135"/>
        <end position="164"/>
    </location>
</feature>
<proteinExistence type="predicted"/>
<dbReference type="Proteomes" id="UP000801864">
    <property type="component" value="Unassembled WGS sequence"/>
</dbReference>
<feature type="compositionally biased region" description="Basic and acidic residues" evidence="1">
    <location>
        <begin position="102"/>
        <end position="118"/>
    </location>
</feature>
<gene>
    <name evidence="2" type="ORF">CFAM422_004638</name>
</gene>
<keyword evidence="3" id="KW-1185">Reference proteome</keyword>
<dbReference type="AlphaFoldDB" id="A0A9P5CG77"/>
<name>A0A9P5CG77_9HYPO</name>
<feature type="compositionally biased region" description="Low complexity" evidence="1">
    <location>
        <begin position="240"/>
        <end position="257"/>
    </location>
</feature>
<evidence type="ECO:0000256" key="1">
    <source>
        <dbReference type="SAM" id="MobiDB-lite"/>
    </source>
</evidence>
<feature type="region of interest" description="Disordered" evidence="1">
    <location>
        <begin position="240"/>
        <end position="269"/>
    </location>
</feature>
<evidence type="ECO:0000313" key="2">
    <source>
        <dbReference type="EMBL" id="KAF3073067.1"/>
    </source>
</evidence>
<evidence type="ECO:0000313" key="3">
    <source>
        <dbReference type="Proteomes" id="UP000801864"/>
    </source>
</evidence>
<feature type="compositionally biased region" description="Basic and acidic residues" evidence="1">
    <location>
        <begin position="7"/>
        <end position="22"/>
    </location>
</feature>
<dbReference type="EMBL" id="QLNT01000007">
    <property type="protein sequence ID" value="KAF3073067.1"/>
    <property type="molecule type" value="Genomic_DNA"/>
</dbReference>
<feature type="region of interest" description="Disordered" evidence="1">
    <location>
        <begin position="90"/>
        <end position="166"/>
    </location>
</feature>
<feature type="region of interest" description="Disordered" evidence="1">
    <location>
        <begin position="1"/>
        <end position="66"/>
    </location>
</feature>
<sequence>MASSGRNYDHNSRSQRLRRDPMRTGYVLVSEERESGSEYSGSTCCCSSCASSCSSSKSSDEDDDDDDDAYLSDCSACWARRDALRRGRAGWREGGEDGDYVGGERRAEERDRARQDYRHHNHRHGQHRHGETRQRGGQQSNGNSSRNNNGSPNINTNNTTATPAYRNLTERILATTRRLHQEEENRRHFRSWMRVLEDVQRRSHTSYRSNSNSNSNAAPATAAAAAAAAVAVGQGSSSSAAAAVGRVPPRAGAGEEAPPMRRRTTHVYSYPPRAAVRGYFMSGGRSISSNRRRRL</sequence>
<comment type="caution">
    <text evidence="2">The sequence shown here is derived from an EMBL/GenBank/DDBJ whole genome shotgun (WGS) entry which is preliminary data.</text>
</comment>
<organism evidence="2 3">
    <name type="scientific">Trichoderma lentiforme</name>
    <dbReference type="NCBI Taxonomy" id="1567552"/>
    <lineage>
        <taxon>Eukaryota</taxon>
        <taxon>Fungi</taxon>
        <taxon>Dikarya</taxon>
        <taxon>Ascomycota</taxon>
        <taxon>Pezizomycotina</taxon>
        <taxon>Sordariomycetes</taxon>
        <taxon>Hypocreomycetidae</taxon>
        <taxon>Hypocreales</taxon>
        <taxon>Hypocreaceae</taxon>
        <taxon>Trichoderma</taxon>
    </lineage>
</organism>